<evidence type="ECO:0000256" key="7">
    <source>
        <dbReference type="ARBA" id="ARBA00022798"/>
    </source>
</evidence>
<evidence type="ECO:0000256" key="1">
    <source>
        <dbReference type="ARBA" id="ARBA00003264"/>
    </source>
</evidence>
<dbReference type="GO" id="GO:0005524">
    <property type="term" value="F:ATP binding"/>
    <property type="evidence" value="ECO:0007669"/>
    <property type="project" value="UniProtKB-KW"/>
</dbReference>
<dbReference type="Pfam" id="PF02734">
    <property type="entry name" value="Dak2"/>
    <property type="match status" value="1"/>
</dbReference>
<dbReference type="PROSITE" id="PS51480">
    <property type="entry name" value="DHAL"/>
    <property type="match status" value="1"/>
</dbReference>
<evidence type="ECO:0000313" key="19">
    <source>
        <dbReference type="Proteomes" id="UP000693942"/>
    </source>
</evidence>
<protein>
    <submittedName>
        <fullName evidence="18">Dihydroxyacetone kinase 1</fullName>
    </submittedName>
</protein>
<dbReference type="PROSITE" id="PS50048">
    <property type="entry name" value="ZN2_CY6_FUNGAL_2"/>
    <property type="match status" value="1"/>
</dbReference>
<organism evidence="18 19">
    <name type="scientific">Fusarium oxysporum f. sp. raphani</name>
    <dbReference type="NCBI Taxonomy" id="96318"/>
    <lineage>
        <taxon>Eukaryota</taxon>
        <taxon>Fungi</taxon>
        <taxon>Dikarya</taxon>
        <taxon>Ascomycota</taxon>
        <taxon>Pezizomycotina</taxon>
        <taxon>Sordariomycetes</taxon>
        <taxon>Hypocreomycetidae</taxon>
        <taxon>Hypocreales</taxon>
        <taxon>Nectriaceae</taxon>
        <taxon>Fusarium</taxon>
        <taxon>Fusarium oxysporum species complex</taxon>
    </lineage>
</organism>
<dbReference type="GO" id="GO:0050354">
    <property type="term" value="F:triokinase activity"/>
    <property type="evidence" value="ECO:0007669"/>
    <property type="project" value="UniProtKB-EC"/>
</dbReference>
<keyword evidence="5" id="KW-0547">Nucleotide-binding</keyword>
<dbReference type="PANTHER" id="PTHR28629">
    <property type="entry name" value="TRIOKINASE/FMN CYCLASE"/>
    <property type="match status" value="1"/>
</dbReference>
<dbReference type="FunFam" id="3.40.50.10440:FF:000001">
    <property type="entry name" value="Dihydroxyacetone kinase, DhaK subunit"/>
    <property type="match status" value="1"/>
</dbReference>
<dbReference type="Proteomes" id="UP000693942">
    <property type="component" value="Unassembled WGS sequence"/>
</dbReference>
<comment type="pathway">
    <text evidence="2">Polyol metabolism; glycerol fermentation; glycerone phosphate from glycerol (oxidative route): step 2/2.</text>
</comment>
<name>A0A8J5PF55_FUSOX</name>
<dbReference type="InterPro" id="IPR021858">
    <property type="entry name" value="Fun_TF"/>
</dbReference>
<evidence type="ECO:0000256" key="11">
    <source>
        <dbReference type="ARBA" id="ARBA00048898"/>
    </source>
</evidence>
<evidence type="ECO:0000256" key="4">
    <source>
        <dbReference type="ARBA" id="ARBA00022679"/>
    </source>
</evidence>
<feature type="region of interest" description="Disordered" evidence="14">
    <location>
        <begin position="709"/>
        <end position="742"/>
    </location>
</feature>
<dbReference type="PROSITE" id="PS51481">
    <property type="entry name" value="DHAK"/>
    <property type="match status" value="1"/>
</dbReference>
<dbReference type="PANTHER" id="PTHR28629:SF14">
    <property type="entry name" value="DIHYDROXYACETONE KINASE 1"/>
    <property type="match status" value="1"/>
</dbReference>
<feature type="active site" description="Tele-hemiaminal-histidine intermediate" evidence="12">
    <location>
        <position position="223"/>
    </location>
</feature>
<feature type="binding site" evidence="13">
    <location>
        <begin position="55"/>
        <end position="58"/>
    </location>
    <ligand>
        <name>substrate</name>
    </ligand>
</feature>
<dbReference type="Pfam" id="PF02733">
    <property type="entry name" value="Dak1"/>
    <property type="match status" value="1"/>
</dbReference>
<dbReference type="InterPro" id="IPR001138">
    <property type="entry name" value="Zn2Cys6_DnaBD"/>
</dbReference>
<keyword evidence="8" id="KW-0067">ATP-binding</keyword>
<evidence type="ECO:0000256" key="13">
    <source>
        <dbReference type="PIRSR" id="PIRSR612734-2"/>
    </source>
</evidence>
<dbReference type="GO" id="GO:0000981">
    <property type="term" value="F:DNA-binding transcription factor activity, RNA polymerase II-specific"/>
    <property type="evidence" value="ECO:0007669"/>
    <property type="project" value="InterPro"/>
</dbReference>
<feature type="domain" description="DhaL" evidence="16">
    <location>
        <begin position="386"/>
        <end position="587"/>
    </location>
</feature>
<dbReference type="FunFam" id="1.25.40.340:FF:000001">
    <property type="entry name" value="Dihydroxyacetone kinase 1"/>
    <property type="match status" value="1"/>
</dbReference>
<keyword evidence="9" id="KW-0539">Nucleus</keyword>
<feature type="region of interest" description="Disordered" evidence="14">
    <location>
        <begin position="810"/>
        <end position="836"/>
    </location>
</feature>
<reference evidence="18" key="1">
    <citation type="submission" date="2021-04" db="EMBL/GenBank/DDBJ databases">
        <title>First draft genome resource for Brassicaceae pathogens Fusarium oxysporum f. sp. raphani and Fusarium oxysporum f. sp. rapae.</title>
        <authorList>
            <person name="Asai S."/>
        </authorList>
    </citation>
    <scope>NUCLEOTIDE SEQUENCE</scope>
    <source>
        <strain evidence="18">Tf1262</strain>
    </source>
</reference>
<evidence type="ECO:0000256" key="10">
    <source>
        <dbReference type="ARBA" id="ARBA00047974"/>
    </source>
</evidence>
<feature type="binding site" evidence="13">
    <location>
        <position position="111"/>
    </location>
    <ligand>
        <name>substrate</name>
    </ligand>
</feature>
<dbReference type="InterPro" id="IPR050861">
    <property type="entry name" value="Dihydroxyacetone_Kinase"/>
</dbReference>
<dbReference type="GO" id="GO:0005829">
    <property type="term" value="C:cytosol"/>
    <property type="evidence" value="ECO:0007669"/>
    <property type="project" value="TreeGrafter"/>
</dbReference>
<comment type="catalytic activity">
    <reaction evidence="10">
        <text>D-glyceraldehyde + ATP = D-glyceraldehyde 3-phosphate + ADP + H(+)</text>
        <dbReference type="Rhea" id="RHEA:13941"/>
        <dbReference type="ChEBI" id="CHEBI:15378"/>
        <dbReference type="ChEBI" id="CHEBI:17378"/>
        <dbReference type="ChEBI" id="CHEBI:30616"/>
        <dbReference type="ChEBI" id="CHEBI:59776"/>
        <dbReference type="ChEBI" id="CHEBI:456216"/>
        <dbReference type="EC" id="2.7.1.28"/>
    </reaction>
</comment>
<dbReference type="UniPathway" id="UPA00617">
    <property type="reaction ID" value="UER00669"/>
</dbReference>
<comment type="catalytic activity">
    <reaction evidence="11">
        <text>dihydroxyacetone + ATP = dihydroxyacetone phosphate + ADP + H(+)</text>
        <dbReference type="Rhea" id="RHEA:15773"/>
        <dbReference type="ChEBI" id="CHEBI:15378"/>
        <dbReference type="ChEBI" id="CHEBI:16016"/>
        <dbReference type="ChEBI" id="CHEBI:30616"/>
        <dbReference type="ChEBI" id="CHEBI:57642"/>
        <dbReference type="ChEBI" id="CHEBI:456216"/>
        <dbReference type="EC" id="2.7.1.29"/>
    </reaction>
</comment>
<keyword evidence="6 18" id="KW-0418">Kinase</keyword>
<evidence type="ECO:0000256" key="8">
    <source>
        <dbReference type="ARBA" id="ARBA00022840"/>
    </source>
</evidence>
<sequence length="1372" mass="148612">MQTKHFVSDPANLVLSSLEAVTLTNPSVALSKESKIIYRRIPKTEPKVSIVSGGGSGHEPGFAGFVGKGFLTASVAGSIFASPSAEQVRQAVAHVPTGKGILLLIMNYTGDVLNFGMTTEKTKAAGIPTEFLAVGDDVGVPRAKGGKVGRRGLAGTVIVMKIAGALAEAGGSLSEVHKVAEQVASNMATVGASLDYVNVPGRPVDEEASGPGDGEVELGLGIHNEPGAGRIKATLPDLVSAMLGQLLDPNDAERHFVDFKSSDEVILAINNLGGISNLELGSIVTEVVHQLGDKHGILPIRVISGAFLTSLNGPGFSVTLVRTQDTGLGAGKSMVELLDAPAEAAGWGPMSRNCWESWRLHHVPDTEKQSEQSLELPPSHLTLDPEVAIQALKAGLLSVIAAEPEVTKYDSVVGDGDCGLCLKNGAEAIAKILPDMETCPDAVAFVNKIVSVVETAMDGTSGALYTIFLSALAQGLRNQDPTCPTAVNVQIWSEALQHSLRTLTKYTPAVPGDRTLIDSLVPFVHVLSQTGDVTKASSAAADGAEATKVMEAKLGRSVYVGAQSEWIGKVPDPGAWGLSKFLACLAIIGHMMSSFPRVLRNGPHFTHNFGGIACFTLSKLLPRRLYFAERPWTRRRDAEPTGKDHALDGISLLLVNTELLACLHLLSAASSLPCRIQKIKCDETQPCCQQCYKRNRACNISSSRFRVYNRGSDPDPVTAPKPSKPSEPDPVDNSCRDADDDSISAHDRSWHLFTGEDSGALDLDVSAETPSVPSPISNAVYDSGCILVQLASLPTVHLNEAQAHLATVATTPGTSGTMSSPSSNSMAVQPEAPRRESNMPEAFDFIVSPSPFGTDESLPYLPAMVAAHALTPSDDCTSARGVASTNLIDQKSEIIETDPELSFFLRQFADTMGNWMDLFDMDRHYHRVMPMLAWSSPLLLYSACAVAAKQLTLVEPSPQKPRSHIQSWQTSSHKEFAWYSTKYYDRAISLLLRYVSDLSSGDSGQGNAEQQSEHDHNPKPCGNEIIVAATILSVYEFLTASDQTWSEHLDGIRSFIRLSDELGFNFQPTSASRILDPLPPSLLRAACWNFARQDFLAALINGHKTRLDTENPVIWRRMGLSVTEDGKPIAHVHSHSPEDAYSQALRPDIISNTLVWLLSKLANYVAIATDSKQQANSTRGLEATWLSLNQNFETWYQGLPSSFRPSYRVRCTPHHDAERCRGCRHQPESLICYETWYSSSMCASSMQSYHMSQILLLIHKPEGLVVPVSRPSASGGPLDALTRFNQMNRVLQYHAAEICAIALSRPEAAARIHMLQPVYLAGRCLHTKADRAIVIKLLESIEIELGWSSRYRVEDLLREWGMDRNEIMDCCN</sequence>
<dbReference type="CDD" id="cd00067">
    <property type="entry name" value="GAL4"/>
    <property type="match status" value="1"/>
</dbReference>
<feature type="compositionally biased region" description="Low complexity" evidence="14">
    <location>
        <begin position="810"/>
        <end position="826"/>
    </location>
</feature>
<evidence type="ECO:0000259" key="15">
    <source>
        <dbReference type="PROSITE" id="PS50048"/>
    </source>
</evidence>
<comment type="function">
    <text evidence="1">Catalyzes both the phosphorylation of dihydroxyacetone and of glyceraldehyde.</text>
</comment>
<evidence type="ECO:0000313" key="18">
    <source>
        <dbReference type="EMBL" id="KAG7424853.1"/>
    </source>
</evidence>
<keyword evidence="7" id="KW-0319">Glycerol metabolism</keyword>
<dbReference type="Pfam" id="PF11951">
    <property type="entry name" value="Fungal_trans_2"/>
    <property type="match status" value="1"/>
</dbReference>
<evidence type="ECO:0000256" key="9">
    <source>
        <dbReference type="ARBA" id="ARBA00023242"/>
    </source>
</evidence>
<evidence type="ECO:0000256" key="14">
    <source>
        <dbReference type="SAM" id="MobiDB-lite"/>
    </source>
</evidence>
<feature type="domain" description="Zn(2)-C6 fungal-type" evidence="15">
    <location>
        <begin position="674"/>
        <end position="700"/>
    </location>
</feature>
<keyword evidence="4" id="KW-0808">Transferase</keyword>
<evidence type="ECO:0000256" key="6">
    <source>
        <dbReference type="ARBA" id="ARBA00022777"/>
    </source>
</evidence>
<evidence type="ECO:0000256" key="5">
    <source>
        <dbReference type="ARBA" id="ARBA00022741"/>
    </source>
</evidence>
<dbReference type="GO" id="GO:0008270">
    <property type="term" value="F:zinc ion binding"/>
    <property type="evidence" value="ECO:0007669"/>
    <property type="project" value="InterPro"/>
</dbReference>
<dbReference type="FunFam" id="3.30.1180.20:FF:000001">
    <property type="entry name" value="Dihydroxyacetone kinase 1"/>
    <property type="match status" value="1"/>
</dbReference>
<accession>A0A8J5PF55</accession>
<dbReference type="CDD" id="cd12148">
    <property type="entry name" value="fungal_TF_MHR"/>
    <property type="match status" value="1"/>
</dbReference>
<dbReference type="InterPro" id="IPR012734">
    <property type="entry name" value="DhaK_ATP"/>
</dbReference>
<comment type="similarity">
    <text evidence="3">Belongs to the dihydroxyacetone kinase (DAK) family.</text>
</comment>
<evidence type="ECO:0000256" key="12">
    <source>
        <dbReference type="PIRSR" id="PIRSR612734-1"/>
    </source>
</evidence>
<dbReference type="EMBL" id="JAELUR010000012">
    <property type="protein sequence ID" value="KAG7424853.1"/>
    <property type="molecule type" value="Genomic_DNA"/>
</dbReference>
<gene>
    <name evidence="18" type="primary">dak1-0</name>
    <name evidence="18" type="ORF">Forpi1262_v013732</name>
</gene>
<comment type="caution">
    <text evidence="18">The sequence shown here is derived from an EMBL/GenBank/DDBJ whole genome shotgun (WGS) entry which is preliminary data.</text>
</comment>
<dbReference type="InterPro" id="IPR004007">
    <property type="entry name" value="DhaL_dom"/>
</dbReference>
<dbReference type="InterPro" id="IPR004006">
    <property type="entry name" value="DhaK_dom"/>
</dbReference>
<feature type="domain" description="DhaK" evidence="17">
    <location>
        <begin position="9"/>
        <end position="347"/>
    </location>
</feature>
<evidence type="ECO:0000256" key="2">
    <source>
        <dbReference type="ARBA" id="ARBA00004778"/>
    </source>
</evidence>
<evidence type="ECO:0000259" key="17">
    <source>
        <dbReference type="PROSITE" id="PS51481"/>
    </source>
</evidence>
<proteinExistence type="inferred from homology"/>
<dbReference type="GO" id="GO:0019588">
    <property type="term" value="P:anaerobic glycerol catabolic process"/>
    <property type="evidence" value="ECO:0007669"/>
    <property type="project" value="UniProtKB-UniPathway"/>
</dbReference>
<dbReference type="SMART" id="SM01120">
    <property type="entry name" value="Dak2"/>
    <property type="match status" value="1"/>
</dbReference>
<evidence type="ECO:0000256" key="3">
    <source>
        <dbReference type="ARBA" id="ARBA00008757"/>
    </source>
</evidence>
<dbReference type="GO" id="GO:0004371">
    <property type="term" value="F:glycerone kinase activity"/>
    <property type="evidence" value="ECO:0007669"/>
    <property type="project" value="UniProtKB-EC"/>
</dbReference>
<evidence type="ECO:0000259" key="16">
    <source>
        <dbReference type="PROSITE" id="PS51480"/>
    </source>
</evidence>
<dbReference type="NCBIfam" id="TIGR02361">
    <property type="entry name" value="dak_ATP"/>
    <property type="match status" value="1"/>
</dbReference>